<accession>A0A2C9DYJ4</accession>
<dbReference type="AlphaFoldDB" id="A0A2C9DYJ4"/>
<organism evidence="1 2">
    <name type="scientific">Ureaplasma parvum serovar 3 (strain ATCC 27815 / 27 / NCTC 11736)</name>
    <dbReference type="NCBI Taxonomy" id="505682"/>
    <lineage>
        <taxon>Bacteria</taxon>
        <taxon>Bacillati</taxon>
        <taxon>Mycoplasmatota</taxon>
        <taxon>Mycoplasmoidales</taxon>
        <taxon>Mycoplasmoidaceae</taxon>
        <taxon>Ureaplasma</taxon>
    </lineage>
</organism>
<dbReference type="KEGG" id="upa:UPA3_0510"/>
<name>A0A2C9DYJ4_UREP2</name>
<dbReference type="RefSeq" id="WP_010891799.1">
    <property type="nucleotide sequence ID" value="NC_010503.1"/>
</dbReference>
<dbReference type="Pfam" id="PF02565">
    <property type="entry name" value="RecO_C"/>
    <property type="match status" value="1"/>
</dbReference>
<protein>
    <submittedName>
        <fullName evidence="1">DNA repair protein RecO</fullName>
    </submittedName>
</protein>
<dbReference type="Proteomes" id="UP000002162">
    <property type="component" value="Chromosome"/>
</dbReference>
<dbReference type="EMBL" id="CP000942">
    <property type="protein sequence ID" value="ACA32959.1"/>
    <property type="molecule type" value="Genomic_DNA"/>
</dbReference>
<dbReference type="GO" id="GO:0006302">
    <property type="term" value="P:double-strand break repair"/>
    <property type="evidence" value="ECO:0007669"/>
    <property type="project" value="TreeGrafter"/>
</dbReference>
<dbReference type="NCBIfam" id="TIGR00613">
    <property type="entry name" value="reco"/>
    <property type="match status" value="1"/>
</dbReference>
<dbReference type="InterPro" id="IPR037278">
    <property type="entry name" value="ARFGAP/RecO"/>
</dbReference>
<dbReference type="InterPro" id="IPR003717">
    <property type="entry name" value="RecO"/>
</dbReference>
<dbReference type="PANTHER" id="PTHR33991">
    <property type="entry name" value="DNA REPAIR PROTEIN RECO"/>
    <property type="match status" value="1"/>
</dbReference>
<dbReference type="PANTHER" id="PTHR33991:SF1">
    <property type="entry name" value="DNA REPAIR PROTEIN RECO"/>
    <property type="match status" value="1"/>
</dbReference>
<sequence>MAEIITRGYLVARQDYDVFDEILTFINEYGNRFIMFAPGTKRITSKNARALFFGNFLEIQFFYARNDTKLSKLKKVISLDQIDYKYENTYSMLILSELMTKVVNFNVEFYQFYQLILEYIILEYNDYYISCFLLVKFLIMNGVNFNFQACVHCNSSKNIKTFSLADHGLICINCESKIINKIDYEPKALQLWQKLYFATQIKKDEDKDNEIIYKGLLKILNSVLYDQLGIYLTIIKNI</sequence>
<gene>
    <name evidence="1" type="primary">recO</name>
    <name evidence="1" type="ordered locus">UPA3_0510</name>
</gene>
<reference evidence="1 2" key="1">
    <citation type="submission" date="2008-02" db="EMBL/GenBank/DDBJ databases">
        <title>Genome sequence of Ureaplasma parvum serovar 3.</title>
        <authorList>
            <person name="Methe B.A."/>
            <person name="Glass J."/>
            <person name="Waites K."/>
            <person name="Shrivastava S."/>
        </authorList>
    </citation>
    <scope>NUCLEOTIDE SEQUENCE [LARGE SCALE GENOMIC DNA]</scope>
    <source>
        <strain evidence="2">ATCC 27815 / 27 / NCTC 11736</strain>
    </source>
</reference>
<dbReference type="HOGENOM" id="CLU_066632_5_0_14"/>
<dbReference type="GO" id="GO:0006310">
    <property type="term" value="P:DNA recombination"/>
    <property type="evidence" value="ECO:0007669"/>
    <property type="project" value="InterPro"/>
</dbReference>
<evidence type="ECO:0000313" key="2">
    <source>
        <dbReference type="Proteomes" id="UP000002162"/>
    </source>
</evidence>
<evidence type="ECO:0000313" key="1">
    <source>
        <dbReference type="EMBL" id="ACA32959.1"/>
    </source>
</evidence>
<dbReference type="GO" id="GO:0043590">
    <property type="term" value="C:bacterial nucleoid"/>
    <property type="evidence" value="ECO:0007669"/>
    <property type="project" value="TreeGrafter"/>
</dbReference>
<dbReference type="SUPFAM" id="SSF57863">
    <property type="entry name" value="ArfGap/RecO-like zinc finger"/>
    <property type="match status" value="1"/>
</dbReference>
<dbReference type="GeneID" id="29672341"/>
<proteinExistence type="predicted"/>